<name>E9EIF4_METAQ</name>
<gene>
    <name evidence="2" type="ORF">MAC_09652</name>
</gene>
<dbReference type="Proteomes" id="UP000002499">
    <property type="component" value="Unassembled WGS sequence"/>
</dbReference>
<organism evidence="3">
    <name type="scientific">Metarhizium acridum (strain CQMa 102)</name>
    <dbReference type="NCBI Taxonomy" id="655827"/>
    <lineage>
        <taxon>Eukaryota</taxon>
        <taxon>Fungi</taxon>
        <taxon>Dikarya</taxon>
        <taxon>Ascomycota</taxon>
        <taxon>Pezizomycotina</taxon>
        <taxon>Sordariomycetes</taxon>
        <taxon>Hypocreomycetidae</taxon>
        <taxon>Hypocreales</taxon>
        <taxon>Clavicipitaceae</taxon>
        <taxon>Metarhizium</taxon>
    </lineage>
</organism>
<keyword evidence="3" id="KW-1185">Reference proteome</keyword>
<dbReference type="KEGG" id="maw:19253963"/>
<dbReference type="GeneID" id="19253963"/>
<accession>E9EIF4</accession>
<protein>
    <recommendedName>
        <fullName evidence="4">RxLR effector protein</fullName>
    </recommendedName>
</protein>
<evidence type="ECO:0000313" key="3">
    <source>
        <dbReference type="Proteomes" id="UP000002499"/>
    </source>
</evidence>
<feature type="chain" id="PRO_5003238551" description="RxLR effector protein" evidence="1">
    <location>
        <begin position="19"/>
        <end position="72"/>
    </location>
</feature>
<dbReference type="OrthoDB" id="15304at2759"/>
<sequence length="72" mass="7826">MHFNTIFLAAVLVMSASAVPLKKDGEVAASVVMERDVMDEGKRAVADKETEEVDAGLFTALDGVWQSYGYDE</sequence>
<dbReference type="AlphaFoldDB" id="E9EIF4"/>
<keyword evidence="1" id="KW-0732">Signal</keyword>
<dbReference type="HOGENOM" id="CLU_2722733_0_0_1"/>
<evidence type="ECO:0000313" key="2">
    <source>
        <dbReference type="EMBL" id="EFY84301.1"/>
    </source>
</evidence>
<reference evidence="2 3" key="1">
    <citation type="journal article" date="2011" name="PLoS Genet.">
        <title>Genome sequencing and comparative transcriptomics of the model entomopathogenic fungi Metarhizium anisopliae and M. acridum.</title>
        <authorList>
            <person name="Gao Q."/>
            <person name="Jin K."/>
            <person name="Ying S.H."/>
            <person name="Zhang Y."/>
            <person name="Xiao G."/>
            <person name="Shang Y."/>
            <person name="Duan Z."/>
            <person name="Hu X."/>
            <person name="Xie X.Q."/>
            <person name="Zhou G."/>
            <person name="Peng G."/>
            <person name="Luo Z."/>
            <person name="Huang W."/>
            <person name="Wang B."/>
            <person name="Fang W."/>
            <person name="Wang S."/>
            <person name="Zhong Y."/>
            <person name="Ma L.J."/>
            <person name="St Leger R.J."/>
            <person name="Zhao G.P."/>
            <person name="Pei Y."/>
            <person name="Feng M.G."/>
            <person name="Xia Y."/>
            <person name="Wang C."/>
        </authorList>
    </citation>
    <scope>NUCLEOTIDE SEQUENCE [LARGE SCALE GENOMIC DNA]</scope>
    <source>
        <strain evidence="2 3">CQMa 102</strain>
    </source>
</reference>
<dbReference type="InParanoid" id="E9EIF4"/>
<evidence type="ECO:0008006" key="4">
    <source>
        <dbReference type="Google" id="ProtNLM"/>
    </source>
</evidence>
<dbReference type="EMBL" id="GL698638">
    <property type="protein sequence ID" value="EFY84301.1"/>
    <property type="molecule type" value="Genomic_DNA"/>
</dbReference>
<feature type="signal peptide" evidence="1">
    <location>
        <begin position="1"/>
        <end position="18"/>
    </location>
</feature>
<evidence type="ECO:0000256" key="1">
    <source>
        <dbReference type="SAM" id="SignalP"/>
    </source>
</evidence>
<proteinExistence type="predicted"/>